<keyword evidence="3" id="KW-1185">Reference proteome</keyword>
<proteinExistence type="predicted"/>
<dbReference type="EMBL" id="CVQH01015224">
    <property type="protein sequence ID" value="CRK23107.1"/>
    <property type="molecule type" value="Genomic_DNA"/>
</dbReference>
<feature type="region of interest" description="Disordered" evidence="1">
    <location>
        <begin position="199"/>
        <end position="221"/>
    </location>
</feature>
<dbReference type="Pfam" id="PF05742">
    <property type="entry name" value="TANGO2"/>
    <property type="match status" value="1"/>
</dbReference>
<dbReference type="Proteomes" id="UP000044602">
    <property type="component" value="Unassembled WGS sequence"/>
</dbReference>
<dbReference type="InterPro" id="IPR008551">
    <property type="entry name" value="TANGO2"/>
</dbReference>
<dbReference type="GO" id="GO:0009306">
    <property type="term" value="P:protein secretion"/>
    <property type="evidence" value="ECO:0007669"/>
    <property type="project" value="TreeGrafter"/>
</dbReference>
<dbReference type="GO" id="GO:0005794">
    <property type="term" value="C:Golgi apparatus"/>
    <property type="evidence" value="ECO:0007669"/>
    <property type="project" value="TreeGrafter"/>
</dbReference>
<dbReference type="GO" id="GO:0007030">
    <property type="term" value="P:Golgi organization"/>
    <property type="evidence" value="ECO:0007669"/>
    <property type="project" value="TreeGrafter"/>
</dbReference>
<gene>
    <name evidence="2" type="ORF">BN1708_013618</name>
</gene>
<dbReference type="AlphaFoldDB" id="A0A0G4LM39"/>
<sequence>MVDGMPCLMQGALEQGCSRTLASVNLIVSMIYKVQSRWTALDWFRQTLDIHTHRLLSTTASSALQNFTFVTMATRRTFFSFLAALCAAQGINATSYCYCEGGPGFHYLGIETVCAELGTPWNTTNCDLGSSDVCKFGGDGAAPTDGTQSLRQWCESSDRQGRDLNGETVQGGALICTESKPEWVDDSCEALGEAGLEEDVEGPPIDLDEPVDGSEDTDGIPTRLRRQADKFGSDFLRYVPASKTANLIKTASNRDVKTHGDGSKETIYQVNELRLKGYNWKFLRSYDNQKGAADFTDSVEITKGFETSSGSNTKAELAVSFGYNGLAAQFSVDASLSHEFFSQKRETVTTKRNETFFVPKGAAAYLYQKVYVWESTVTFRLTSVGGSFDNGGKPGKRGTFDLAIDESEPLLASFEFDVLTEEKVVKDAPLLDRGNFDVERLFALKEPKFPKADALYEEDWTGHQTLGTSPHPHTHTHHRTSNMCIVLLTTAHPSYALIVIDNRDEFILRPTSRPHWWSHPSGPNVLSPRDLQRAEKGTWLGLTSTGALAVLTNYREDGPPDAAHPIHAQRSRGGMVTAWLGADPREPTAETVQKLVADGGVRGVGGFSMVAGKLRRKRGEERALEGIAIVSNRCGHVHDVPWIGEARGEVYGLSNTSYHDPEAWPKVEDGKRLVKEAVEQAVAEGLDEEALAEKLFGVLGTDTLPAPRPGQGFAEYIPQLKHSIFIPSIGDEHHRQAMLQRPDATPGENGIGFDTGMYGTQRQSVILVDWDGNVVFKERALWDSNGNPIPKGEGDVVFKYKIEGWDD</sequence>
<name>A0A0G4LM39_VERLO</name>
<protein>
    <submittedName>
        <fullName evidence="2">Uncharacterized protein</fullName>
    </submittedName>
</protein>
<evidence type="ECO:0000313" key="3">
    <source>
        <dbReference type="Proteomes" id="UP000044602"/>
    </source>
</evidence>
<feature type="compositionally biased region" description="Acidic residues" evidence="1">
    <location>
        <begin position="199"/>
        <end position="218"/>
    </location>
</feature>
<accession>A0A0G4LM39</accession>
<evidence type="ECO:0000256" key="1">
    <source>
        <dbReference type="SAM" id="MobiDB-lite"/>
    </source>
</evidence>
<dbReference type="PANTHER" id="PTHR17985:SF8">
    <property type="entry name" value="TRANSPORT AND GOLGI ORGANIZATION PROTEIN 2 HOMOLOG"/>
    <property type="match status" value="1"/>
</dbReference>
<organism evidence="2 3">
    <name type="scientific">Verticillium longisporum</name>
    <name type="common">Verticillium dahliae var. longisporum</name>
    <dbReference type="NCBI Taxonomy" id="100787"/>
    <lineage>
        <taxon>Eukaryota</taxon>
        <taxon>Fungi</taxon>
        <taxon>Dikarya</taxon>
        <taxon>Ascomycota</taxon>
        <taxon>Pezizomycotina</taxon>
        <taxon>Sordariomycetes</taxon>
        <taxon>Hypocreomycetidae</taxon>
        <taxon>Glomerellales</taxon>
        <taxon>Plectosphaerellaceae</taxon>
        <taxon>Verticillium</taxon>
    </lineage>
</organism>
<evidence type="ECO:0000313" key="2">
    <source>
        <dbReference type="EMBL" id="CRK23107.1"/>
    </source>
</evidence>
<reference evidence="2 3" key="1">
    <citation type="submission" date="2015-05" db="EMBL/GenBank/DDBJ databases">
        <authorList>
            <person name="Wang D.B."/>
            <person name="Wang M."/>
        </authorList>
    </citation>
    <scope>NUCLEOTIDE SEQUENCE [LARGE SCALE GENOMIC DNA]</scope>
    <source>
        <strain evidence="2">VL1</strain>
    </source>
</reference>
<dbReference type="PANTHER" id="PTHR17985">
    <property type="entry name" value="SER/THR-RICH PROTEIN T10 IN DGCR REGION"/>
    <property type="match status" value="1"/>
</dbReference>